<name>A0A1F5X028_9BACT</name>
<evidence type="ECO:0000313" key="2">
    <source>
        <dbReference type="Proteomes" id="UP000178114"/>
    </source>
</evidence>
<dbReference type="AlphaFoldDB" id="A0A1F5X028"/>
<evidence type="ECO:0000313" key="1">
    <source>
        <dbReference type="EMBL" id="OGF81247.1"/>
    </source>
</evidence>
<comment type="caution">
    <text evidence="1">The sequence shown here is derived from an EMBL/GenBank/DDBJ whole genome shotgun (WGS) entry which is preliminary data.</text>
</comment>
<proteinExistence type="predicted"/>
<organism evidence="1 2">
    <name type="scientific">Candidatus Giovannonibacteria bacterium RIFCSPLOWO2_01_FULL_45_34</name>
    <dbReference type="NCBI Taxonomy" id="1798351"/>
    <lineage>
        <taxon>Bacteria</taxon>
        <taxon>Candidatus Giovannoniibacteriota</taxon>
    </lineage>
</organism>
<dbReference type="EMBL" id="MFID01000014">
    <property type="protein sequence ID" value="OGF81247.1"/>
    <property type="molecule type" value="Genomic_DNA"/>
</dbReference>
<accession>A0A1F5X028</accession>
<sequence>MSKYGHRPYNWHEAIANKLGGEEQADRFLRGELSVSKLRQRWSDHGGIIYLPPVTSDGTTGPQWIERLERKDFRLNDYTKRVLCSDDFKPTNGETTEAAVFKGMLFTDNDRTTKKVRALAEALKFTKPNAEVACLIRENFSDEDIEAMGLWWIVAMHEPIISDGGPRLLGAYRGGGGRWLGACDGNPDDGWIHYDGFAFAVPQVSS</sequence>
<dbReference type="STRING" id="1798351.A2930_02180"/>
<gene>
    <name evidence="1" type="ORF">A2930_02180</name>
</gene>
<reference evidence="1 2" key="1">
    <citation type="journal article" date="2016" name="Nat. Commun.">
        <title>Thousands of microbial genomes shed light on interconnected biogeochemical processes in an aquifer system.</title>
        <authorList>
            <person name="Anantharaman K."/>
            <person name="Brown C.T."/>
            <person name="Hug L.A."/>
            <person name="Sharon I."/>
            <person name="Castelle C.J."/>
            <person name="Probst A.J."/>
            <person name="Thomas B.C."/>
            <person name="Singh A."/>
            <person name="Wilkins M.J."/>
            <person name="Karaoz U."/>
            <person name="Brodie E.L."/>
            <person name="Williams K.H."/>
            <person name="Hubbard S.S."/>
            <person name="Banfield J.F."/>
        </authorList>
    </citation>
    <scope>NUCLEOTIDE SEQUENCE [LARGE SCALE GENOMIC DNA]</scope>
</reference>
<dbReference type="Proteomes" id="UP000178114">
    <property type="component" value="Unassembled WGS sequence"/>
</dbReference>
<protein>
    <submittedName>
        <fullName evidence="1">Uncharacterized protein</fullName>
    </submittedName>
</protein>